<dbReference type="Proteomes" id="UP001469365">
    <property type="component" value="Unassembled WGS sequence"/>
</dbReference>
<feature type="transmembrane region" description="Helical" evidence="1">
    <location>
        <begin position="32"/>
        <end position="52"/>
    </location>
</feature>
<reference evidence="2 3" key="1">
    <citation type="submission" date="2024-04" db="EMBL/GenBank/DDBJ databases">
        <title>draft genome sequnece of Paenibacillus filicis.</title>
        <authorList>
            <person name="Kim D.-U."/>
        </authorList>
    </citation>
    <scope>NUCLEOTIDE SEQUENCE [LARGE SCALE GENOMIC DNA]</scope>
    <source>
        <strain evidence="2 3">KACC14197</strain>
    </source>
</reference>
<name>A0ABU9DH82_9BACL</name>
<comment type="caution">
    <text evidence="2">The sequence shown here is derived from an EMBL/GenBank/DDBJ whole genome shotgun (WGS) entry which is preliminary data.</text>
</comment>
<organism evidence="2 3">
    <name type="scientific">Paenibacillus filicis</name>
    <dbReference type="NCBI Taxonomy" id="669464"/>
    <lineage>
        <taxon>Bacteria</taxon>
        <taxon>Bacillati</taxon>
        <taxon>Bacillota</taxon>
        <taxon>Bacilli</taxon>
        <taxon>Bacillales</taxon>
        <taxon>Paenibacillaceae</taxon>
        <taxon>Paenibacillus</taxon>
    </lineage>
</organism>
<protein>
    <submittedName>
        <fullName evidence="2">Uncharacterized protein</fullName>
    </submittedName>
</protein>
<keyword evidence="1" id="KW-0472">Membrane</keyword>
<sequence>MASVIGVLALAAAAFGLEMPGLLRRKRRREIVVFLVLLLTGTALYIALVLEVHLPNPLQLLKLGSKS</sequence>
<keyword evidence="3" id="KW-1185">Reference proteome</keyword>
<dbReference type="EMBL" id="JBBPCC010000002">
    <property type="protein sequence ID" value="MEK8127512.1"/>
    <property type="molecule type" value="Genomic_DNA"/>
</dbReference>
<gene>
    <name evidence="2" type="ORF">WMW72_06240</name>
</gene>
<accession>A0ABU9DH82</accession>
<evidence type="ECO:0000313" key="3">
    <source>
        <dbReference type="Proteomes" id="UP001469365"/>
    </source>
</evidence>
<keyword evidence="1" id="KW-1133">Transmembrane helix</keyword>
<evidence type="ECO:0000313" key="2">
    <source>
        <dbReference type="EMBL" id="MEK8127512.1"/>
    </source>
</evidence>
<evidence type="ECO:0000256" key="1">
    <source>
        <dbReference type="SAM" id="Phobius"/>
    </source>
</evidence>
<proteinExistence type="predicted"/>
<keyword evidence="1" id="KW-0812">Transmembrane</keyword>
<dbReference type="RefSeq" id="WP_341414553.1">
    <property type="nucleotide sequence ID" value="NZ_JBBPCC010000002.1"/>
</dbReference>